<dbReference type="Proteomes" id="UP000183832">
    <property type="component" value="Unassembled WGS sequence"/>
</dbReference>
<protein>
    <submittedName>
        <fullName evidence="2">CLUMA_CG016867, isoform A</fullName>
    </submittedName>
</protein>
<evidence type="ECO:0000313" key="2">
    <source>
        <dbReference type="EMBL" id="CRL03391.1"/>
    </source>
</evidence>
<gene>
    <name evidence="2" type="ORF">CLUMA_CG016867</name>
</gene>
<organism evidence="2 3">
    <name type="scientific">Clunio marinus</name>
    <dbReference type="NCBI Taxonomy" id="568069"/>
    <lineage>
        <taxon>Eukaryota</taxon>
        <taxon>Metazoa</taxon>
        <taxon>Ecdysozoa</taxon>
        <taxon>Arthropoda</taxon>
        <taxon>Hexapoda</taxon>
        <taxon>Insecta</taxon>
        <taxon>Pterygota</taxon>
        <taxon>Neoptera</taxon>
        <taxon>Endopterygota</taxon>
        <taxon>Diptera</taxon>
        <taxon>Nematocera</taxon>
        <taxon>Chironomoidea</taxon>
        <taxon>Chironomidae</taxon>
        <taxon>Clunio</taxon>
    </lineage>
</organism>
<reference evidence="2 3" key="1">
    <citation type="submission" date="2015-04" db="EMBL/GenBank/DDBJ databases">
        <authorList>
            <person name="Syromyatnikov M.Y."/>
            <person name="Popov V.N."/>
        </authorList>
    </citation>
    <scope>NUCLEOTIDE SEQUENCE [LARGE SCALE GENOMIC DNA]</scope>
</reference>
<sequence>MISNEDDFLSQERKKENTNFRKHEGSELVDKTKVNFSSHFMTKNTSSTNFFMMSKLLINGSEMKVRKIMKHIFNFNESFETWRSDLSVLA</sequence>
<evidence type="ECO:0000256" key="1">
    <source>
        <dbReference type="SAM" id="MobiDB-lite"/>
    </source>
</evidence>
<accession>A0A1J1IT54</accession>
<feature type="compositionally biased region" description="Basic and acidic residues" evidence="1">
    <location>
        <begin position="10"/>
        <end position="24"/>
    </location>
</feature>
<dbReference type="AlphaFoldDB" id="A0A1J1IT54"/>
<feature type="region of interest" description="Disordered" evidence="1">
    <location>
        <begin position="1"/>
        <end position="24"/>
    </location>
</feature>
<keyword evidence="3" id="KW-1185">Reference proteome</keyword>
<dbReference type="EMBL" id="CVRI01000059">
    <property type="protein sequence ID" value="CRL03391.1"/>
    <property type="molecule type" value="Genomic_DNA"/>
</dbReference>
<evidence type="ECO:0000313" key="3">
    <source>
        <dbReference type="Proteomes" id="UP000183832"/>
    </source>
</evidence>
<proteinExistence type="predicted"/>
<name>A0A1J1IT54_9DIPT</name>